<organism evidence="1 2">
    <name type="scientific">Penicillium argentinense</name>
    <dbReference type="NCBI Taxonomy" id="1131581"/>
    <lineage>
        <taxon>Eukaryota</taxon>
        <taxon>Fungi</taxon>
        <taxon>Dikarya</taxon>
        <taxon>Ascomycota</taxon>
        <taxon>Pezizomycotina</taxon>
        <taxon>Eurotiomycetes</taxon>
        <taxon>Eurotiomycetidae</taxon>
        <taxon>Eurotiales</taxon>
        <taxon>Aspergillaceae</taxon>
        <taxon>Penicillium</taxon>
    </lineage>
</organism>
<evidence type="ECO:0000313" key="1">
    <source>
        <dbReference type="EMBL" id="KAJ5085523.1"/>
    </source>
</evidence>
<keyword evidence="2" id="KW-1185">Reference proteome</keyword>
<dbReference type="OrthoDB" id="5242705at2759"/>
<gene>
    <name evidence="1" type="ORF">N7532_010294</name>
</gene>
<name>A0A9W9EPA7_9EURO</name>
<dbReference type="AlphaFoldDB" id="A0A9W9EPA7"/>
<accession>A0A9W9EPA7</accession>
<dbReference type="GeneID" id="81361764"/>
<dbReference type="EMBL" id="JAPQKI010000010">
    <property type="protein sequence ID" value="KAJ5085523.1"/>
    <property type="molecule type" value="Genomic_DNA"/>
</dbReference>
<protein>
    <submittedName>
        <fullName evidence="1">Uncharacterized protein</fullName>
    </submittedName>
</protein>
<proteinExistence type="predicted"/>
<dbReference type="RefSeq" id="XP_056470201.1">
    <property type="nucleotide sequence ID" value="XM_056622785.1"/>
</dbReference>
<dbReference type="Proteomes" id="UP001149074">
    <property type="component" value="Unassembled WGS sequence"/>
</dbReference>
<reference evidence="1" key="1">
    <citation type="submission" date="2022-11" db="EMBL/GenBank/DDBJ databases">
        <authorList>
            <person name="Petersen C."/>
        </authorList>
    </citation>
    <scope>NUCLEOTIDE SEQUENCE</scope>
    <source>
        <strain evidence="1">IBT 30761</strain>
    </source>
</reference>
<comment type="caution">
    <text evidence="1">The sequence shown here is derived from an EMBL/GenBank/DDBJ whole genome shotgun (WGS) entry which is preliminary data.</text>
</comment>
<sequence>MIESQPWGAVLGNSAPKVNATQCALYWCTKSISARMSGNKLKETHVETRTDTSAQYQNIFLRLSPPKNDRFDSDFSDNSNSGFVYEQLKKARSISWHAKKLDINSLGNVNFTDE</sequence>
<evidence type="ECO:0000313" key="2">
    <source>
        <dbReference type="Proteomes" id="UP001149074"/>
    </source>
</evidence>
<reference evidence="1" key="2">
    <citation type="journal article" date="2023" name="IMA Fungus">
        <title>Comparative genomic study of the Penicillium genus elucidates a diverse pangenome and 15 lateral gene transfer events.</title>
        <authorList>
            <person name="Petersen C."/>
            <person name="Sorensen T."/>
            <person name="Nielsen M.R."/>
            <person name="Sondergaard T.E."/>
            <person name="Sorensen J.L."/>
            <person name="Fitzpatrick D.A."/>
            <person name="Frisvad J.C."/>
            <person name="Nielsen K.L."/>
        </authorList>
    </citation>
    <scope>NUCLEOTIDE SEQUENCE</scope>
    <source>
        <strain evidence="1">IBT 30761</strain>
    </source>
</reference>